<dbReference type="InterPro" id="IPR017853">
    <property type="entry name" value="GH"/>
</dbReference>
<evidence type="ECO:0000256" key="6">
    <source>
        <dbReference type="ARBA" id="ARBA00023295"/>
    </source>
</evidence>
<accession>A0ABU0YUJ6</accession>
<dbReference type="RefSeq" id="WP_379961723.1">
    <property type="nucleotide sequence ID" value="NZ_JAUYVI010000011.1"/>
</dbReference>
<dbReference type="SUPFAM" id="SSF51445">
    <property type="entry name" value="(Trans)glycosidases"/>
    <property type="match status" value="1"/>
</dbReference>
<comment type="caution">
    <text evidence="10">The sequence shown here is derived from an EMBL/GenBank/DDBJ whole genome shotgun (WGS) entry which is preliminary data.</text>
</comment>
<dbReference type="Proteomes" id="UP001230156">
    <property type="component" value="Unassembled WGS sequence"/>
</dbReference>
<dbReference type="EC" id="3.2.1.21" evidence="2 9"/>
<comment type="similarity">
    <text evidence="1 9">Belongs to the glycosyl hydrolase 1 family.</text>
</comment>
<reference evidence="11" key="1">
    <citation type="submission" date="2023-08" db="EMBL/GenBank/DDBJ databases">
        <title>Rhodospirillaceae gen. nov., a novel taxon isolated from the Yangtze River Yuezi River estuary sludge.</title>
        <authorList>
            <person name="Ruan L."/>
        </authorList>
    </citation>
    <scope>NUCLEOTIDE SEQUENCE [LARGE SCALE GENOMIC DNA]</scope>
    <source>
        <strain evidence="11">R-7</strain>
    </source>
</reference>
<keyword evidence="4" id="KW-0136">Cellulose degradation</keyword>
<dbReference type="PRINTS" id="PR00131">
    <property type="entry name" value="GLHYDRLASE1"/>
</dbReference>
<evidence type="ECO:0000256" key="8">
    <source>
        <dbReference type="PROSITE-ProRule" id="PRU10055"/>
    </source>
</evidence>
<evidence type="ECO:0000256" key="5">
    <source>
        <dbReference type="ARBA" id="ARBA00023277"/>
    </source>
</evidence>
<evidence type="ECO:0000313" key="11">
    <source>
        <dbReference type="Proteomes" id="UP001230156"/>
    </source>
</evidence>
<keyword evidence="6 9" id="KW-0326">Glycosidase</keyword>
<name>A0ABU0YUJ6_9PROT</name>
<dbReference type="GO" id="GO:0008422">
    <property type="term" value="F:beta-glucosidase activity"/>
    <property type="evidence" value="ECO:0007669"/>
    <property type="project" value="UniProtKB-EC"/>
</dbReference>
<gene>
    <name evidence="10" type="ORF">Q8A70_27140</name>
</gene>
<keyword evidence="11" id="KW-1185">Reference proteome</keyword>
<keyword evidence="3 9" id="KW-0378">Hydrolase</keyword>
<proteinExistence type="inferred from homology"/>
<dbReference type="PANTHER" id="PTHR10353">
    <property type="entry name" value="GLYCOSYL HYDROLASE"/>
    <property type="match status" value="1"/>
</dbReference>
<feature type="active site" description="Nucleophile" evidence="8">
    <location>
        <position position="378"/>
    </location>
</feature>
<dbReference type="PROSITE" id="PS00572">
    <property type="entry name" value="GLYCOSYL_HYDROL_F1_1"/>
    <property type="match status" value="1"/>
</dbReference>
<dbReference type="InterPro" id="IPR018120">
    <property type="entry name" value="Glyco_hydro_1_AS"/>
</dbReference>
<evidence type="ECO:0000313" key="10">
    <source>
        <dbReference type="EMBL" id="MDQ7251391.1"/>
    </source>
</evidence>
<dbReference type="Gene3D" id="3.20.20.80">
    <property type="entry name" value="Glycosidases"/>
    <property type="match status" value="1"/>
</dbReference>
<dbReference type="Pfam" id="PF00232">
    <property type="entry name" value="Glyco_hydro_1"/>
    <property type="match status" value="1"/>
</dbReference>
<keyword evidence="5" id="KW-0119">Carbohydrate metabolism</keyword>
<evidence type="ECO:0000256" key="1">
    <source>
        <dbReference type="ARBA" id="ARBA00010838"/>
    </source>
</evidence>
<evidence type="ECO:0000256" key="3">
    <source>
        <dbReference type="ARBA" id="ARBA00022801"/>
    </source>
</evidence>
<keyword evidence="7" id="KW-0624">Polysaccharide degradation</keyword>
<evidence type="ECO:0000256" key="4">
    <source>
        <dbReference type="ARBA" id="ARBA00023001"/>
    </source>
</evidence>
<dbReference type="InterPro" id="IPR017736">
    <property type="entry name" value="Glyco_hydro_1_beta-glucosidase"/>
</dbReference>
<sequence length="472" mass="52188">MASGRSSLALSRRAILGGAALLPLLPRRGFAAARFPEDFTWGVSTSAAQIEGAAEIDGKAPSIWDVFAQQPGRIADGGTPEIACDHYHLLEEDIALMQGLGIGAYRFSIAWPRVVPDGIGRQNEQGWAFYDRLVDRLLAAGIKPMPCLYHWDLPQALQERGGWLSRDSIAWLSEYARAACKRLGDRVDTWFILNEASVHAIFGHGTGEHAPGIAGGNDGVLQALHHQNLAQGAALRALRQERSGLTLGTVLSLQPVVPETESRVDHDAAIRWDAVWNRLALDGLMRGTVPEVLVPTLGKVVQPDDLDLVKTPVDLIGMNYYSRCTVRHEPGRLLDVGWGRPHADRFTAYGWPVEPQGLKEMLLQLKTLYGNPPVLITENGAAYADDPRGGPVQDDERITFLRDHLLALQEALEEGCNVKGYMAWSLLDNFEWQMGYKMRFGLVFVDFDNDRKRIPKASYDWFRRVVGTGIPA</sequence>
<evidence type="ECO:0000256" key="9">
    <source>
        <dbReference type="RuleBase" id="RU361175"/>
    </source>
</evidence>
<evidence type="ECO:0000256" key="7">
    <source>
        <dbReference type="ARBA" id="ARBA00023326"/>
    </source>
</evidence>
<dbReference type="InterPro" id="IPR001360">
    <property type="entry name" value="Glyco_hydro_1"/>
</dbReference>
<dbReference type="EMBL" id="JAUYVI010000011">
    <property type="protein sequence ID" value="MDQ7251391.1"/>
    <property type="molecule type" value="Genomic_DNA"/>
</dbReference>
<organism evidence="10 11">
    <name type="scientific">Dongia sedimenti</name>
    <dbReference type="NCBI Taxonomy" id="3064282"/>
    <lineage>
        <taxon>Bacteria</taxon>
        <taxon>Pseudomonadati</taxon>
        <taxon>Pseudomonadota</taxon>
        <taxon>Alphaproteobacteria</taxon>
        <taxon>Rhodospirillales</taxon>
        <taxon>Dongiaceae</taxon>
        <taxon>Dongia</taxon>
    </lineage>
</organism>
<comment type="catalytic activity">
    <reaction evidence="9">
        <text>Hydrolysis of terminal, non-reducing beta-D-glucosyl residues with release of beta-D-glucose.</text>
        <dbReference type="EC" id="3.2.1.21"/>
    </reaction>
</comment>
<dbReference type="PANTHER" id="PTHR10353:SF36">
    <property type="entry name" value="LP05116P"/>
    <property type="match status" value="1"/>
</dbReference>
<evidence type="ECO:0000256" key="2">
    <source>
        <dbReference type="ARBA" id="ARBA00012744"/>
    </source>
</evidence>
<protein>
    <recommendedName>
        <fullName evidence="2 9">Beta-glucosidase</fullName>
        <ecNumber evidence="2 9">3.2.1.21</ecNumber>
    </recommendedName>
</protein>
<dbReference type="NCBIfam" id="TIGR03356">
    <property type="entry name" value="BGL"/>
    <property type="match status" value="1"/>
</dbReference>